<dbReference type="InterPro" id="IPR013815">
    <property type="entry name" value="ATP_grasp_subdomain_1"/>
</dbReference>
<feature type="domain" description="N-acetyltransferase" evidence="4">
    <location>
        <begin position="47"/>
        <end position="203"/>
    </location>
</feature>
<dbReference type="Proteomes" id="UP000582646">
    <property type="component" value="Unassembled WGS sequence"/>
</dbReference>
<dbReference type="GO" id="GO:0046872">
    <property type="term" value="F:metal ion binding"/>
    <property type="evidence" value="ECO:0007669"/>
    <property type="project" value="InterPro"/>
</dbReference>
<dbReference type="Gene3D" id="3.40.50.261">
    <property type="entry name" value="Succinyl-CoA synthetase domains"/>
    <property type="match status" value="2"/>
</dbReference>
<keyword evidence="1" id="KW-0067">ATP-binding</keyword>
<dbReference type="Pfam" id="PF13380">
    <property type="entry name" value="CoA_binding_2"/>
    <property type="match status" value="1"/>
</dbReference>
<evidence type="ECO:0000256" key="2">
    <source>
        <dbReference type="SAM" id="MobiDB-lite"/>
    </source>
</evidence>
<dbReference type="InterPro" id="IPR011761">
    <property type="entry name" value="ATP-grasp"/>
</dbReference>
<evidence type="ECO:0000259" key="4">
    <source>
        <dbReference type="PROSITE" id="PS51186"/>
    </source>
</evidence>
<evidence type="ECO:0000256" key="1">
    <source>
        <dbReference type="PROSITE-ProRule" id="PRU00409"/>
    </source>
</evidence>
<dbReference type="SUPFAM" id="SSF56059">
    <property type="entry name" value="Glutathione synthetase ATP-binding domain-like"/>
    <property type="match status" value="1"/>
</dbReference>
<dbReference type="InterPro" id="IPR003781">
    <property type="entry name" value="CoA-bd"/>
</dbReference>
<dbReference type="Pfam" id="PF13549">
    <property type="entry name" value="ATP-grasp_5"/>
    <property type="match status" value="1"/>
</dbReference>
<dbReference type="InterPro" id="IPR036291">
    <property type="entry name" value="NAD(P)-bd_dom_sf"/>
</dbReference>
<sequence length="909" mass="96491">MTDESPLHPSGPATDPFPAPAQQPHSGPYEFPVHWVADVLASDGGVVHLRPVVPDDADAMVEFHAGLSERTRYLRYFGPYPVMPPRDVARMTTVDHEQRVCLLAILGGKIIAVGLYEGLADSGKPTSAEVAFVVADEHQGRGLGPILLEHLAGAAAENGFHRFEAEVLAENRYMVGVFKAAGYELRRSFDGSVVHVEFGIDPTEALVAVRNARELASEARSVSNALQPTSIAVIGASTTPGKVGHAVLRNIIAGDFAGPVYPVHPDRRSVAGIRAYESVRDIPDQVDLAVVAVPADNMDQVLDDCLAKDVRTLLVVSSGFSDAGGRGKESEQRLLSAVRSHGMRLIGPNALGVVNTDGEVRLNATLAPVVPGRGNVGFFCQSGALGIAILDTAATRGVGLTTFVSAGNRADVSGNDVLQYWDTDDATEVVLLYLESFGNPRKFGRIARRLARQKPIVAVHRGGIDVDRRRRGSEALFENSGVVQVDSIPELFDCATFFSYQPLPAGPRVAVIGNSTALGILATHTGIRKGLDVAQPVDLGAAATPEEFGAAIDAALTDPEVDAIIAVFVPPVEAPPEAHAAVLLEASKKQIKPIVSTFLAFDGVTELLAATDEHGVRVRGSVPSYPEPERAARVLAHGWRYAQWRARPASDTTRPEGTDVETARTRVREWLAPLESDGASAPSGGSVTLSFERSAELLRLYGIDVVPFEVASSSEDAVAAAERLGYPVAVKAMGERWRLRADLAAVRLDLAGPQAVADAFRELTDATGETTLHVQRMAHKGIGCAVGYENDRRIGPLLSFGLSGAVPELLGDRAYRLLPLTDAAAQDLLTATRSAPLLDGFAGEAGVDRAALTEVVTRIAALAYEVPEIASIDCQPILATTDGASVLSTVIRIGHADDVLAQQVEPRRL</sequence>
<dbReference type="Gene3D" id="3.40.50.720">
    <property type="entry name" value="NAD(P)-binding Rossmann-like Domain"/>
    <property type="match status" value="1"/>
</dbReference>
<evidence type="ECO:0000313" key="6">
    <source>
        <dbReference type="Proteomes" id="UP000582646"/>
    </source>
</evidence>
<dbReference type="PANTHER" id="PTHR42793">
    <property type="entry name" value="COA BINDING DOMAIN CONTAINING PROTEIN"/>
    <property type="match status" value="1"/>
</dbReference>
<feature type="domain" description="ATP-grasp" evidence="3">
    <location>
        <begin position="695"/>
        <end position="732"/>
    </location>
</feature>
<comment type="caution">
    <text evidence="5">The sequence shown here is derived from an EMBL/GenBank/DDBJ whole genome shotgun (WGS) entry which is preliminary data.</text>
</comment>
<proteinExistence type="predicted"/>
<dbReference type="RefSeq" id="WP_168545157.1">
    <property type="nucleotide sequence ID" value="NZ_BAAAKS010000004.1"/>
</dbReference>
<evidence type="ECO:0000259" key="3">
    <source>
        <dbReference type="PROSITE" id="PS50975"/>
    </source>
</evidence>
<evidence type="ECO:0000313" key="5">
    <source>
        <dbReference type="EMBL" id="NKY18084.1"/>
    </source>
</evidence>
<name>A0A846WYR2_9ACTN</name>
<dbReference type="Gene3D" id="3.30.1490.20">
    <property type="entry name" value="ATP-grasp fold, A domain"/>
    <property type="match status" value="1"/>
</dbReference>
<dbReference type="SUPFAM" id="SSF52210">
    <property type="entry name" value="Succinyl-CoA synthetase domains"/>
    <property type="match status" value="2"/>
</dbReference>
<dbReference type="Gene3D" id="3.30.470.20">
    <property type="entry name" value="ATP-grasp fold, B domain"/>
    <property type="match status" value="1"/>
</dbReference>
<keyword evidence="1" id="KW-0547">Nucleotide-binding</keyword>
<dbReference type="PROSITE" id="PS51186">
    <property type="entry name" value="GNAT"/>
    <property type="match status" value="1"/>
</dbReference>
<dbReference type="CDD" id="cd04301">
    <property type="entry name" value="NAT_SF"/>
    <property type="match status" value="1"/>
</dbReference>
<keyword evidence="6" id="KW-1185">Reference proteome</keyword>
<dbReference type="GO" id="GO:0016747">
    <property type="term" value="F:acyltransferase activity, transferring groups other than amino-acyl groups"/>
    <property type="evidence" value="ECO:0007669"/>
    <property type="project" value="InterPro"/>
</dbReference>
<dbReference type="InterPro" id="IPR032875">
    <property type="entry name" value="Succ_CoA_lig_flav_dom"/>
</dbReference>
<organism evidence="5 6">
    <name type="scientific">Tsukamurella spumae</name>
    <dbReference type="NCBI Taxonomy" id="44753"/>
    <lineage>
        <taxon>Bacteria</taxon>
        <taxon>Bacillati</taxon>
        <taxon>Actinomycetota</taxon>
        <taxon>Actinomycetes</taxon>
        <taxon>Mycobacteriales</taxon>
        <taxon>Tsukamurellaceae</taxon>
        <taxon>Tsukamurella</taxon>
    </lineage>
</organism>
<dbReference type="InterPro" id="IPR016102">
    <property type="entry name" value="Succinyl-CoA_synth-like"/>
</dbReference>
<protein>
    <submittedName>
        <fullName evidence="5">GNAT family N-acetyltransferase</fullName>
    </submittedName>
</protein>
<dbReference type="PANTHER" id="PTHR42793:SF1">
    <property type="entry name" value="PEPTIDYL-LYSINE N-ACETYLTRANSFERASE PATZ"/>
    <property type="match status" value="1"/>
</dbReference>
<gene>
    <name evidence="5" type="ORF">HF999_06860</name>
</gene>
<dbReference type="EMBL" id="JAAXOQ010000007">
    <property type="protein sequence ID" value="NKY18084.1"/>
    <property type="molecule type" value="Genomic_DNA"/>
</dbReference>
<keyword evidence="5" id="KW-0808">Transferase</keyword>
<dbReference type="InterPro" id="IPR000182">
    <property type="entry name" value="GNAT_dom"/>
</dbReference>
<accession>A0A846WYR2</accession>
<dbReference type="Pfam" id="PF00583">
    <property type="entry name" value="Acetyltransf_1"/>
    <property type="match status" value="1"/>
</dbReference>
<dbReference type="PROSITE" id="PS50975">
    <property type="entry name" value="ATP_GRASP"/>
    <property type="match status" value="1"/>
</dbReference>
<feature type="region of interest" description="Disordered" evidence="2">
    <location>
        <begin position="1"/>
        <end position="25"/>
    </location>
</feature>
<dbReference type="InterPro" id="IPR016181">
    <property type="entry name" value="Acyl_CoA_acyltransferase"/>
</dbReference>
<dbReference type="Pfam" id="PF13607">
    <property type="entry name" value="Succ_CoA_lig"/>
    <property type="match status" value="1"/>
</dbReference>
<dbReference type="SUPFAM" id="SSF51735">
    <property type="entry name" value="NAD(P)-binding Rossmann-fold domains"/>
    <property type="match status" value="1"/>
</dbReference>
<dbReference type="AlphaFoldDB" id="A0A846WYR2"/>
<dbReference type="SUPFAM" id="SSF55729">
    <property type="entry name" value="Acyl-CoA N-acyltransferases (Nat)"/>
    <property type="match status" value="1"/>
</dbReference>
<dbReference type="Gene3D" id="3.40.630.30">
    <property type="match status" value="1"/>
</dbReference>
<dbReference type="SMART" id="SM00881">
    <property type="entry name" value="CoA_binding"/>
    <property type="match status" value="1"/>
</dbReference>
<dbReference type="GO" id="GO:0005524">
    <property type="term" value="F:ATP binding"/>
    <property type="evidence" value="ECO:0007669"/>
    <property type="project" value="UniProtKB-UniRule"/>
</dbReference>
<reference evidence="5 6" key="1">
    <citation type="submission" date="2020-04" db="EMBL/GenBank/DDBJ databases">
        <title>MicrobeNet Type strains.</title>
        <authorList>
            <person name="Nicholson A.C."/>
        </authorList>
    </citation>
    <scope>NUCLEOTIDE SEQUENCE [LARGE SCALE GENOMIC DNA]</scope>
    <source>
        <strain evidence="5 6">DSM 44113</strain>
    </source>
</reference>